<sequence length="68" mass="7603">MRAQRSNPESFRGDSLDCFAALAMTSGECIAPPFRIPQPSLEYWIDRSSRAMTPTAWRANAWLIVVSA</sequence>
<evidence type="ECO:0000313" key="1">
    <source>
        <dbReference type="EMBL" id="TFV43785.1"/>
    </source>
</evidence>
<gene>
    <name evidence="1" type="ORF">E4K65_30020</name>
</gene>
<organism evidence="1 2">
    <name type="scientific">Bradyrhizobium niftali</name>
    <dbReference type="NCBI Taxonomy" id="2560055"/>
    <lineage>
        <taxon>Bacteria</taxon>
        <taxon>Pseudomonadati</taxon>
        <taxon>Pseudomonadota</taxon>
        <taxon>Alphaproteobacteria</taxon>
        <taxon>Hyphomicrobiales</taxon>
        <taxon>Nitrobacteraceae</taxon>
        <taxon>Bradyrhizobium</taxon>
    </lineage>
</organism>
<dbReference type="EMBL" id="SPQT01000021">
    <property type="protein sequence ID" value="TFV43785.1"/>
    <property type="molecule type" value="Genomic_DNA"/>
</dbReference>
<keyword evidence="2" id="KW-1185">Reference proteome</keyword>
<name>A0A4Y9LKB6_9BRAD</name>
<dbReference type="AlphaFoldDB" id="A0A4Y9LKB6"/>
<proteinExistence type="predicted"/>
<accession>A0A4Y9LKB6</accession>
<dbReference type="OrthoDB" id="8256292at2"/>
<reference evidence="1 2" key="1">
    <citation type="submission" date="2019-03" db="EMBL/GenBank/DDBJ databases">
        <title>Bradyrhizobium diversity isolated from nodules of Chamaecrista fasciculata.</title>
        <authorList>
            <person name="Klepa M.S."/>
            <person name="Urquiaga M.O."/>
            <person name="Hungria M."/>
            <person name="Delamuta J.R."/>
        </authorList>
    </citation>
    <scope>NUCLEOTIDE SEQUENCE [LARGE SCALE GENOMIC DNA]</scope>
    <source>
        <strain evidence="1 2">CNPSo 3448</strain>
    </source>
</reference>
<evidence type="ECO:0000313" key="2">
    <source>
        <dbReference type="Proteomes" id="UP000297966"/>
    </source>
</evidence>
<protein>
    <submittedName>
        <fullName evidence="1">Uncharacterized protein</fullName>
    </submittedName>
</protein>
<comment type="caution">
    <text evidence="1">The sequence shown here is derived from an EMBL/GenBank/DDBJ whole genome shotgun (WGS) entry which is preliminary data.</text>
</comment>
<dbReference type="Proteomes" id="UP000297966">
    <property type="component" value="Unassembled WGS sequence"/>
</dbReference>